<feature type="transmembrane region" description="Helical" evidence="9">
    <location>
        <begin position="180"/>
        <end position="200"/>
    </location>
</feature>
<dbReference type="PROSITE" id="PS51106">
    <property type="entry name" value="PTS_EIIC_TYPE_4"/>
    <property type="match status" value="1"/>
</dbReference>
<feature type="transmembrane region" description="Helical" evidence="9">
    <location>
        <begin position="136"/>
        <end position="160"/>
    </location>
</feature>
<evidence type="ECO:0000256" key="2">
    <source>
        <dbReference type="ARBA" id="ARBA00022448"/>
    </source>
</evidence>
<keyword evidence="11" id="KW-1185">Reference proteome</keyword>
<evidence type="ECO:0000256" key="3">
    <source>
        <dbReference type="ARBA" id="ARBA00022475"/>
    </source>
</evidence>
<evidence type="ECO:0000256" key="8">
    <source>
        <dbReference type="ARBA" id="ARBA00023136"/>
    </source>
</evidence>
<name>A0A7S7M8Z2_9ACTN</name>
<gene>
    <name evidence="10" type="ORF">INP52_00975</name>
</gene>
<keyword evidence="5" id="KW-0598">Phosphotransferase system</keyword>
<sequence>MLGPALMAFFAGFICYFVQWTFGQPMLDQPLGVGLVAGLLFGDVTTGIIIGAALQAIFIGSVNVGGATSAEPVSGTVMAICFVTQMNMDQGIAITLGVAVAVFANLIYSLIFNVLMSFWAPLIDWAAESGERSKVALVHFGGAVVMNAAFAVPSFLGVYVGAEPVANLVNVIPAAVTNGFNAAAGLLPAVGMALLLRMLWDNKTAIFFLLGFVLFTYLNMPMIAVAAVGAVVVVVTGLRDMQEFDIKNQIRTLREQGISGGATSPAELEEEDFFA</sequence>
<evidence type="ECO:0000256" key="7">
    <source>
        <dbReference type="ARBA" id="ARBA00022989"/>
    </source>
</evidence>
<dbReference type="GO" id="GO:0009401">
    <property type="term" value="P:phosphoenolpyruvate-dependent sugar phosphotransferase system"/>
    <property type="evidence" value="ECO:0007669"/>
    <property type="project" value="UniProtKB-KW"/>
</dbReference>
<accession>A0A7S7M8Z2</accession>
<evidence type="ECO:0000256" key="1">
    <source>
        <dbReference type="ARBA" id="ARBA00004651"/>
    </source>
</evidence>
<keyword evidence="4 10" id="KW-0762">Sugar transport</keyword>
<dbReference type="InterPro" id="IPR004700">
    <property type="entry name" value="PTS_IIC_man"/>
</dbReference>
<dbReference type="GO" id="GO:0005886">
    <property type="term" value="C:plasma membrane"/>
    <property type="evidence" value="ECO:0007669"/>
    <property type="project" value="UniProtKB-SubCell"/>
</dbReference>
<dbReference type="KEGG" id="tio:INP52_00975"/>
<evidence type="ECO:0000256" key="9">
    <source>
        <dbReference type="SAM" id="Phobius"/>
    </source>
</evidence>
<dbReference type="InterPro" id="IPR050303">
    <property type="entry name" value="GatZ_KbaZ_carbometab"/>
</dbReference>
<feature type="transmembrane region" description="Helical" evidence="9">
    <location>
        <begin position="92"/>
        <end position="115"/>
    </location>
</feature>
<keyword evidence="6 9" id="KW-0812">Transmembrane</keyword>
<keyword evidence="2" id="KW-0813">Transport</keyword>
<evidence type="ECO:0000256" key="6">
    <source>
        <dbReference type="ARBA" id="ARBA00022692"/>
    </source>
</evidence>
<protein>
    <submittedName>
        <fullName evidence="10">PTS sugar transporter subunit IIC</fullName>
    </submittedName>
</protein>
<reference evidence="10 11" key="1">
    <citation type="submission" date="2020-10" db="EMBL/GenBank/DDBJ databases">
        <title>Olsenella immobilis sp.nov., isolated from the mud in a fermentation cellar used for the production of Chinese strong-flavoured liquor.</title>
        <authorList>
            <person name="Lu L."/>
        </authorList>
    </citation>
    <scope>NUCLEOTIDE SEQUENCE [LARGE SCALE GENOMIC DNA]</scope>
    <source>
        <strain evidence="10 11">LZLJ-2</strain>
    </source>
</reference>
<proteinExistence type="predicted"/>
<dbReference type="PANTHER" id="PTHR32502">
    <property type="entry name" value="N-ACETYLGALACTOSAMINE PERMEASE II COMPONENT-RELATED"/>
    <property type="match status" value="1"/>
</dbReference>
<keyword evidence="7 9" id="KW-1133">Transmembrane helix</keyword>
<feature type="transmembrane region" description="Helical" evidence="9">
    <location>
        <begin position="6"/>
        <end position="23"/>
    </location>
</feature>
<dbReference type="Proteomes" id="UP000593735">
    <property type="component" value="Chromosome"/>
</dbReference>
<evidence type="ECO:0000256" key="5">
    <source>
        <dbReference type="ARBA" id="ARBA00022683"/>
    </source>
</evidence>
<dbReference type="PANTHER" id="PTHR32502:SF8">
    <property type="entry name" value="N-ACETYLGALACTOSAMINE PERMEASE IIC COMPONENT 1"/>
    <property type="match status" value="1"/>
</dbReference>
<keyword evidence="3" id="KW-1003">Cell membrane</keyword>
<keyword evidence="8 9" id="KW-0472">Membrane</keyword>
<feature type="transmembrane region" description="Helical" evidence="9">
    <location>
        <begin position="207"/>
        <end position="235"/>
    </location>
</feature>
<dbReference type="RefSeq" id="WP_194371607.1">
    <property type="nucleotide sequence ID" value="NZ_CP063767.1"/>
</dbReference>
<dbReference type="AlphaFoldDB" id="A0A7S7M8Z2"/>
<evidence type="ECO:0000256" key="4">
    <source>
        <dbReference type="ARBA" id="ARBA00022597"/>
    </source>
</evidence>
<feature type="transmembrane region" description="Helical" evidence="9">
    <location>
        <begin position="35"/>
        <end position="59"/>
    </location>
</feature>
<dbReference type="EMBL" id="CP063767">
    <property type="protein sequence ID" value="QOY60823.1"/>
    <property type="molecule type" value="Genomic_DNA"/>
</dbReference>
<organism evidence="10 11">
    <name type="scientific">Thermophilibacter immobilis</name>
    <dbReference type="NCBI Taxonomy" id="2779519"/>
    <lineage>
        <taxon>Bacteria</taxon>
        <taxon>Bacillati</taxon>
        <taxon>Actinomycetota</taxon>
        <taxon>Coriobacteriia</taxon>
        <taxon>Coriobacteriales</taxon>
        <taxon>Atopobiaceae</taxon>
        <taxon>Thermophilibacter</taxon>
    </lineage>
</organism>
<comment type="subcellular location">
    <subcellularLocation>
        <location evidence="1">Cell membrane</location>
        <topology evidence="1">Multi-pass membrane protein</topology>
    </subcellularLocation>
</comment>
<evidence type="ECO:0000313" key="10">
    <source>
        <dbReference type="EMBL" id="QOY60823.1"/>
    </source>
</evidence>
<evidence type="ECO:0000313" key="11">
    <source>
        <dbReference type="Proteomes" id="UP000593735"/>
    </source>
</evidence>
<dbReference type="Pfam" id="PF03609">
    <property type="entry name" value="EII-Sor"/>
    <property type="match status" value="1"/>
</dbReference>